<dbReference type="GeneID" id="54326274"/>
<dbReference type="AlphaFoldDB" id="A0A5M9N173"/>
<proteinExistence type="predicted"/>
<reference evidence="8 9" key="1">
    <citation type="submission" date="2019-08" db="EMBL/GenBank/DDBJ databases">
        <title>The genome sequence of a newly discovered highly antifungal drug resistant Aspergillus species, Aspergillus tanneri NIH 1004.</title>
        <authorList>
            <person name="Mounaud S."/>
            <person name="Singh I."/>
            <person name="Joardar V."/>
            <person name="Pakala S."/>
            <person name="Pakala S."/>
            <person name="Venepally P."/>
            <person name="Chung J.K."/>
            <person name="Losada L."/>
            <person name="Nierman W.C."/>
        </authorList>
    </citation>
    <scope>NUCLEOTIDE SEQUENCE [LARGE SCALE GENOMIC DNA]</scope>
    <source>
        <strain evidence="8 9">NIH1004</strain>
    </source>
</reference>
<evidence type="ECO:0008006" key="10">
    <source>
        <dbReference type="Google" id="ProtNLM"/>
    </source>
</evidence>
<evidence type="ECO:0000256" key="2">
    <source>
        <dbReference type="ARBA" id="ARBA00022448"/>
    </source>
</evidence>
<dbReference type="OrthoDB" id="6730379at2759"/>
<accession>A0A5M9N173</accession>
<dbReference type="GO" id="GO:0016020">
    <property type="term" value="C:membrane"/>
    <property type="evidence" value="ECO:0007669"/>
    <property type="project" value="UniProtKB-SubCell"/>
</dbReference>
<comment type="subcellular location">
    <subcellularLocation>
        <location evidence="1">Membrane</location>
        <topology evidence="1">Multi-pass membrane protein</topology>
    </subcellularLocation>
</comment>
<dbReference type="Pfam" id="PF07690">
    <property type="entry name" value="MFS_1"/>
    <property type="match status" value="1"/>
</dbReference>
<feature type="transmembrane region" description="Helical" evidence="7">
    <location>
        <begin position="274"/>
        <end position="295"/>
    </location>
</feature>
<evidence type="ECO:0000256" key="3">
    <source>
        <dbReference type="ARBA" id="ARBA00022692"/>
    </source>
</evidence>
<feature type="region of interest" description="Disordered" evidence="6">
    <location>
        <begin position="1"/>
        <end position="22"/>
    </location>
</feature>
<feature type="compositionally biased region" description="Polar residues" evidence="6">
    <location>
        <begin position="1"/>
        <end position="10"/>
    </location>
</feature>
<dbReference type="SUPFAM" id="SSF103473">
    <property type="entry name" value="MFS general substrate transporter"/>
    <property type="match status" value="2"/>
</dbReference>
<feature type="transmembrane region" description="Helical" evidence="7">
    <location>
        <begin position="211"/>
        <end position="236"/>
    </location>
</feature>
<dbReference type="InterPro" id="IPR036259">
    <property type="entry name" value="MFS_trans_sf"/>
</dbReference>
<dbReference type="InterPro" id="IPR011701">
    <property type="entry name" value="MFS"/>
</dbReference>
<feature type="transmembrane region" description="Helical" evidence="7">
    <location>
        <begin position="335"/>
        <end position="352"/>
    </location>
</feature>
<keyword evidence="5 7" id="KW-0472">Membrane</keyword>
<evidence type="ECO:0000313" key="8">
    <source>
        <dbReference type="EMBL" id="KAA8650883.1"/>
    </source>
</evidence>
<evidence type="ECO:0000256" key="7">
    <source>
        <dbReference type="SAM" id="Phobius"/>
    </source>
</evidence>
<dbReference type="RefSeq" id="XP_033430244.1">
    <property type="nucleotide sequence ID" value="XM_033568249.1"/>
</dbReference>
<feature type="transmembrane region" description="Helical" evidence="7">
    <location>
        <begin position="301"/>
        <end position="323"/>
    </location>
</feature>
<dbReference type="PANTHER" id="PTHR43791:SF97">
    <property type="entry name" value="ALLANTOATE TRANSPORTER, PUTATIVE (AFU_ORTHOLOGUE AFUA_1G14700)-RELATED"/>
    <property type="match status" value="1"/>
</dbReference>
<dbReference type="GO" id="GO:0022857">
    <property type="term" value="F:transmembrane transporter activity"/>
    <property type="evidence" value="ECO:0007669"/>
    <property type="project" value="InterPro"/>
</dbReference>
<dbReference type="PANTHER" id="PTHR43791">
    <property type="entry name" value="PERMEASE-RELATED"/>
    <property type="match status" value="1"/>
</dbReference>
<evidence type="ECO:0000313" key="9">
    <source>
        <dbReference type="Proteomes" id="UP000324241"/>
    </source>
</evidence>
<protein>
    <recommendedName>
        <fullName evidence="10">Major facilitator superfamily (MFS) profile domain-containing protein</fullName>
    </recommendedName>
</protein>
<evidence type="ECO:0000256" key="4">
    <source>
        <dbReference type="ARBA" id="ARBA00022989"/>
    </source>
</evidence>
<feature type="transmembrane region" description="Helical" evidence="7">
    <location>
        <begin position="248"/>
        <end position="267"/>
    </location>
</feature>
<keyword evidence="4 7" id="KW-1133">Transmembrane helix</keyword>
<evidence type="ECO:0000256" key="1">
    <source>
        <dbReference type="ARBA" id="ARBA00004141"/>
    </source>
</evidence>
<sequence length="428" mass="48114">MDSKESNSVNLEKGDTRTESSTVPLKKSFFRRLSPQNGPNKLAQDMLQQSLHFDQAQLEADSVKVRRKLDFLVLPMMMTTYMLSFLDKQTLNYSNAYGLQKDTRMTGDDYPWVVSALYFGWLCGAWPWNFLLQRVPIAKMVGGMLFIVGILTIAWGFVILAYLPDGPHNAKMLSEYERVVAVWRVSQNQMGIKDSAIKTHQIKEALLDGRCYLLFITGMGIGILNSGVTNFMSAIIKGLNFDPLRTSLMQAPGGAFEIVGCLLLGYVSQSQNMLSLSVILGCLPGMIGLIGLLTIPIDRRYALLAMCWMQNFVGAPIILNWTIPGVNVAGHTKRTATLGVYFVSFVVGNIVGPHMFLSEEVPRYPTAIKGLLGTYCAVILFQSVYALWCWIENKRRDRSVPPGAFQENLWEGYQDLTDKENKHFRYRL</sequence>
<name>A0A5M9N173_9EURO</name>
<evidence type="ECO:0000256" key="5">
    <source>
        <dbReference type="ARBA" id="ARBA00023136"/>
    </source>
</evidence>
<evidence type="ECO:0000256" key="6">
    <source>
        <dbReference type="SAM" id="MobiDB-lite"/>
    </source>
</evidence>
<feature type="transmembrane region" description="Helical" evidence="7">
    <location>
        <begin position="372"/>
        <end position="391"/>
    </location>
</feature>
<dbReference type="EMBL" id="QUQM01000001">
    <property type="protein sequence ID" value="KAA8650883.1"/>
    <property type="molecule type" value="Genomic_DNA"/>
</dbReference>
<dbReference type="Proteomes" id="UP000324241">
    <property type="component" value="Unassembled WGS sequence"/>
</dbReference>
<feature type="transmembrane region" description="Helical" evidence="7">
    <location>
        <begin position="110"/>
        <end position="128"/>
    </location>
</feature>
<organism evidence="8 9">
    <name type="scientific">Aspergillus tanneri</name>
    <dbReference type="NCBI Taxonomy" id="1220188"/>
    <lineage>
        <taxon>Eukaryota</taxon>
        <taxon>Fungi</taxon>
        <taxon>Dikarya</taxon>
        <taxon>Ascomycota</taxon>
        <taxon>Pezizomycotina</taxon>
        <taxon>Eurotiomycetes</taxon>
        <taxon>Eurotiomycetidae</taxon>
        <taxon>Eurotiales</taxon>
        <taxon>Aspergillaceae</taxon>
        <taxon>Aspergillus</taxon>
        <taxon>Aspergillus subgen. Circumdati</taxon>
    </lineage>
</organism>
<feature type="transmembrane region" description="Helical" evidence="7">
    <location>
        <begin position="140"/>
        <end position="163"/>
    </location>
</feature>
<gene>
    <name evidence="8" type="ORF">ATNIH1004_003572</name>
</gene>
<keyword evidence="2" id="KW-0813">Transport</keyword>
<keyword evidence="3 7" id="KW-0812">Transmembrane</keyword>
<comment type="caution">
    <text evidence="8">The sequence shown here is derived from an EMBL/GenBank/DDBJ whole genome shotgun (WGS) entry which is preliminary data.</text>
</comment>
<dbReference type="Gene3D" id="1.20.1250.20">
    <property type="entry name" value="MFS general substrate transporter like domains"/>
    <property type="match status" value="1"/>
</dbReference>
<dbReference type="VEuPathDB" id="FungiDB:EYZ11_005830"/>